<dbReference type="EMBL" id="PVTQ01000004">
    <property type="protein sequence ID" value="PRY90992.1"/>
    <property type="molecule type" value="Genomic_DNA"/>
</dbReference>
<evidence type="ECO:0008006" key="4">
    <source>
        <dbReference type="Google" id="ProtNLM"/>
    </source>
</evidence>
<evidence type="ECO:0000313" key="3">
    <source>
        <dbReference type="Proteomes" id="UP000238392"/>
    </source>
</evidence>
<feature type="transmembrane region" description="Helical" evidence="1">
    <location>
        <begin position="601"/>
        <end position="623"/>
    </location>
</feature>
<feature type="transmembrane region" description="Helical" evidence="1">
    <location>
        <begin position="635"/>
        <end position="656"/>
    </location>
</feature>
<dbReference type="AlphaFoldDB" id="A0A2T0WWC1"/>
<keyword evidence="1" id="KW-0812">Transmembrane</keyword>
<reference evidence="2 3" key="1">
    <citation type="submission" date="2018-03" db="EMBL/GenBank/DDBJ databases">
        <title>Genomic Encyclopedia of Archaeal and Bacterial Type Strains, Phase II (KMG-II): from individual species to whole genera.</title>
        <authorList>
            <person name="Goeker M."/>
        </authorList>
    </citation>
    <scope>NUCLEOTIDE SEQUENCE [LARGE SCALE GENOMIC DNA]</scope>
    <source>
        <strain evidence="2 3">DSM 100212</strain>
    </source>
</reference>
<feature type="transmembrane region" description="Helical" evidence="1">
    <location>
        <begin position="189"/>
        <end position="207"/>
    </location>
</feature>
<dbReference type="RefSeq" id="WP_170107998.1">
    <property type="nucleotide sequence ID" value="NZ_PVTQ01000004.1"/>
</dbReference>
<feature type="transmembrane region" description="Helical" evidence="1">
    <location>
        <begin position="113"/>
        <end position="130"/>
    </location>
</feature>
<feature type="transmembrane region" description="Helical" evidence="1">
    <location>
        <begin position="166"/>
        <end position="183"/>
    </location>
</feature>
<feature type="transmembrane region" description="Helical" evidence="1">
    <location>
        <begin position="142"/>
        <end position="159"/>
    </location>
</feature>
<accession>A0A2T0WWC1</accession>
<feature type="transmembrane region" description="Helical" evidence="1">
    <location>
        <begin position="573"/>
        <end position="592"/>
    </location>
</feature>
<proteinExistence type="predicted"/>
<evidence type="ECO:0000313" key="2">
    <source>
        <dbReference type="EMBL" id="PRY90992.1"/>
    </source>
</evidence>
<protein>
    <recommendedName>
        <fullName evidence="4">Dolichyl-phosphate-mannose-protein mannosyltransferase</fullName>
    </recommendedName>
</protein>
<keyword evidence="3" id="KW-1185">Reference proteome</keyword>
<keyword evidence="1" id="KW-0472">Membrane</keyword>
<sequence>MPLTKTLSRRRLIYVVMLAASLLYLFATIGYPIVAIPQAAHDDALFYRGLKALERGDWLGAYDNRTLVKGPFVSIFGAVANLFGSAEKSAEAVLYLVVSLLAAVSLRRIGASRITACVSFVLLLSCPYIWSEPGRRFLRDGLYGSLVLATLLLTLCAIIERRRPRAGLLATASGLTTGCAYMTREEDIWLVAILLTLVVGAAIRTMVRFGPRRLLDAAVHKMIVVVCFVAGLVGSVGPVLLMNKAEYGRAIVSETRAPEFVAAVGSLMRVGRPHPSGFVPVTNAAMQTVLQTVPEAAPLKKSWPEIAAGWSLHGRSLIPDDPEQIAGGWFIWAFRDAVAASGHFGTPEDARAFMVRFADGVNSACDDGRLSCRARRETLRPELTPALLPKLITRSWHALLHTVSVKAADPALLFSDPAAAGLEDWSRRIGPVVVSLEEDINASGWIAAPGHAGAFELSAQGDFTAIVREASYAPAPDVVAYFKGLGQPDMAATRFSLSLKCPELTCTLSLVDGSRGETTVDFRAIDRGEMGLPAPFRGYLDQILNKQSPDLQPPSGSDLRVAVAQVASRVAQVVVPSICVLGTLGLLVWLVALRRSREQDWLAILAVAALVAVLGRSAIIGYISVTSWNAVNTGYLGPAYPFAILYGCLGTAILVARLRALRCCPRLSGRPARS</sequence>
<organism evidence="2 3">
    <name type="scientific">Donghicola tyrosinivorans</name>
    <dbReference type="NCBI Taxonomy" id="1652492"/>
    <lineage>
        <taxon>Bacteria</taxon>
        <taxon>Pseudomonadati</taxon>
        <taxon>Pseudomonadota</taxon>
        <taxon>Alphaproteobacteria</taxon>
        <taxon>Rhodobacterales</taxon>
        <taxon>Roseobacteraceae</taxon>
        <taxon>Donghicola</taxon>
    </lineage>
</organism>
<keyword evidence="1" id="KW-1133">Transmembrane helix</keyword>
<comment type="caution">
    <text evidence="2">The sequence shown here is derived from an EMBL/GenBank/DDBJ whole genome shotgun (WGS) entry which is preliminary data.</text>
</comment>
<name>A0A2T0WWC1_9RHOB</name>
<feature type="transmembrane region" description="Helical" evidence="1">
    <location>
        <begin position="219"/>
        <end position="241"/>
    </location>
</feature>
<feature type="transmembrane region" description="Helical" evidence="1">
    <location>
        <begin position="12"/>
        <end position="34"/>
    </location>
</feature>
<gene>
    <name evidence="2" type="ORF">CLV74_1044</name>
</gene>
<evidence type="ECO:0000256" key="1">
    <source>
        <dbReference type="SAM" id="Phobius"/>
    </source>
</evidence>
<dbReference type="Proteomes" id="UP000238392">
    <property type="component" value="Unassembled WGS sequence"/>
</dbReference>